<dbReference type="RefSeq" id="WP_014387342.1">
    <property type="nucleotide sequence ID" value="NC_017025.1"/>
</dbReference>
<dbReference type="PATRIC" id="fig|1094466.5.peg.195"/>
<sequence length="503" mass="58851">MLNTIIAYLHRLGFNHKLNEFKNNYYSHPNYPSLLAITDSLNLVGIENVAANVPFNNINNLPNKFVAELVVNNKNDFFIIEKVDDEFFISNENFKRKQYSFQSLTVFWTGLILLVEENESPTTKENDSRYSNFILLAIIGLCLVLLKNNSFYTIVQLILSLTGLFLSLEINKSFFSGSKDIESKFCNYGNDFSCNDIIKSNTEIFKKHLSFVDLPILFFSFSFLLQVFFPNLIEIIGLLSLLSSPVILYSIYYQKFKAKKWCVLCLSVSFVIILNSILFLLNFNSPKVDFVDVFNVFFLMLIVYMFWKVIKKNILKNNDLQNQNNALLRFKRDKEIFEKLSKNVELNSANLNLIELGNENARNTIILFISPSCPHCHKAFKESIEIIEKFPEAYNLKIGFNVNVNNNENPFIDVVFIILRLHSSNGDYKNALIDWHIRNMEIEKWKEKWEMTVISTKNEIEEIKNQFNWCLQNDFHYAPVRVFNGFLLNENYDLKDVFYFVDD</sequence>
<dbReference type="OrthoDB" id="1100563at2"/>
<dbReference type="AlphaFoldDB" id="H8XNT1"/>
<protein>
    <recommendedName>
        <fullName evidence="2">Peptidase C39 domain-containing protein</fullName>
    </recommendedName>
</protein>
<evidence type="ECO:0000313" key="3">
    <source>
        <dbReference type="EMBL" id="CCG52198.1"/>
    </source>
</evidence>
<dbReference type="Pfam" id="PF13462">
    <property type="entry name" value="Thioredoxin_4"/>
    <property type="match status" value="1"/>
</dbReference>
<dbReference type="Gene3D" id="1.20.1440.130">
    <property type="entry name" value="VKOR domain"/>
    <property type="match status" value="1"/>
</dbReference>
<dbReference type="InterPro" id="IPR038354">
    <property type="entry name" value="VKOR_sf"/>
</dbReference>
<dbReference type="KEGG" id="fin:KQS_01015"/>
<proteinExistence type="predicted"/>
<keyword evidence="1" id="KW-0812">Transmembrane</keyword>
<feature type="transmembrane region" description="Helical" evidence="1">
    <location>
        <begin position="293"/>
        <end position="310"/>
    </location>
</feature>
<dbReference type="Proteomes" id="UP000007599">
    <property type="component" value="Chromosome I"/>
</dbReference>
<feature type="transmembrane region" description="Helical" evidence="1">
    <location>
        <begin position="130"/>
        <end position="146"/>
    </location>
</feature>
<dbReference type="PROSITE" id="PS50990">
    <property type="entry name" value="PEPTIDASE_C39"/>
    <property type="match status" value="1"/>
</dbReference>
<keyword evidence="1" id="KW-0472">Membrane</keyword>
<dbReference type="GO" id="GO:0048038">
    <property type="term" value="F:quinone binding"/>
    <property type="evidence" value="ECO:0007669"/>
    <property type="project" value="UniProtKB-KW"/>
</dbReference>
<dbReference type="GO" id="GO:0016020">
    <property type="term" value="C:membrane"/>
    <property type="evidence" value="ECO:0007669"/>
    <property type="project" value="UniProtKB-SubCell"/>
</dbReference>
<dbReference type="GO" id="GO:0006508">
    <property type="term" value="P:proteolysis"/>
    <property type="evidence" value="ECO:0007669"/>
    <property type="project" value="InterPro"/>
</dbReference>
<gene>
    <name evidence="3" type="ordered locus">KQS_01015</name>
</gene>
<dbReference type="InterPro" id="IPR005074">
    <property type="entry name" value="Peptidase_C39"/>
</dbReference>
<dbReference type="GO" id="GO:0016491">
    <property type="term" value="F:oxidoreductase activity"/>
    <property type="evidence" value="ECO:0007669"/>
    <property type="project" value="UniProtKB-KW"/>
</dbReference>
<dbReference type="Gene3D" id="3.40.30.10">
    <property type="entry name" value="Glutaredoxin"/>
    <property type="match status" value="1"/>
</dbReference>
<reference evidence="4" key="2">
    <citation type="submission" date="2012-03" db="EMBL/GenBank/DDBJ databases">
        <title>Complete genome sequence of Flavobacterium indicum GPTSA100-9T, isolated from warm spring water.</title>
        <authorList>
            <person name="Barbier P."/>
            <person name="Houel A."/>
            <person name="Loux V."/>
            <person name="Poulain J."/>
            <person name="Bernardet J.-F."/>
            <person name="Touchon M."/>
            <person name="Duchaud E."/>
        </authorList>
    </citation>
    <scope>NUCLEOTIDE SEQUENCE [LARGE SCALE GENOMIC DNA]</scope>
    <source>
        <strain evidence="4">DSM 17447 / CIP 109464 / GPTSA100-9</strain>
    </source>
</reference>
<dbReference type="EMBL" id="HE774682">
    <property type="protein sequence ID" value="CCG52198.1"/>
    <property type="molecule type" value="Genomic_DNA"/>
</dbReference>
<dbReference type="STRING" id="1094466.KQS_01015"/>
<feature type="domain" description="Peptidase C39" evidence="2">
    <location>
        <begin position="1"/>
        <end position="115"/>
    </location>
</feature>
<evidence type="ECO:0000259" key="2">
    <source>
        <dbReference type="PROSITE" id="PS50990"/>
    </source>
</evidence>
<dbReference type="GO" id="GO:0005524">
    <property type="term" value="F:ATP binding"/>
    <property type="evidence" value="ECO:0007669"/>
    <property type="project" value="InterPro"/>
</dbReference>
<dbReference type="eggNOG" id="COG1651">
    <property type="taxonomic scope" value="Bacteria"/>
</dbReference>
<organism evidence="3 4">
    <name type="scientific">Flavobacterium indicum (strain DSM 17447 / CIP 109464 / GPTSA100-9)</name>
    <dbReference type="NCBI Taxonomy" id="1094466"/>
    <lineage>
        <taxon>Bacteria</taxon>
        <taxon>Pseudomonadati</taxon>
        <taxon>Bacteroidota</taxon>
        <taxon>Flavobacteriia</taxon>
        <taxon>Flavobacteriales</taxon>
        <taxon>Flavobacteriaceae</taxon>
        <taxon>Flavobacterium</taxon>
    </lineage>
</organism>
<dbReference type="InterPro" id="IPR012336">
    <property type="entry name" value="Thioredoxin-like_fold"/>
</dbReference>
<reference evidence="3 4" key="1">
    <citation type="journal article" date="2012" name="J. Bacteriol.">
        <title>Complete Genome Sequence of Flavobacterium indicum GPSTA100-9T, Isolated from Warm Spring Water.</title>
        <authorList>
            <person name="Barbier P."/>
            <person name="Houel A."/>
            <person name="Loux V."/>
            <person name="Poulain J."/>
            <person name="Bernardet J.F."/>
            <person name="Touchon M."/>
            <person name="Duchaud E."/>
        </authorList>
    </citation>
    <scope>NUCLEOTIDE SEQUENCE [LARGE SCALE GENOMIC DNA]</scope>
    <source>
        <strain evidence="4">DSM 17447 / CIP 109464 / GPTSA100-9</strain>
    </source>
</reference>
<dbReference type="GO" id="GO:0008233">
    <property type="term" value="F:peptidase activity"/>
    <property type="evidence" value="ECO:0007669"/>
    <property type="project" value="InterPro"/>
</dbReference>
<dbReference type="Gene3D" id="3.90.70.10">
    <property type="entry name" value="Cysteine proteinases"/>
    <property type="match status" value="1"/>
</dbReference>
<dbReference type="CDD" id="cd12921">
    <property type="entry name" value="VKOR_4"/>
    <property type="match status" value="1"/>
</dbReference>
<name>H8XNT1_FLAIG</name>
<evidence type="ECO:0000256" key="1">
    <source>
        <dbReference type="SAM" id="Phobius"/>
    </source>
</evidence>
<evidence type="ECO:0000313" key="4">
    <source>
        <dbReference type="Proteomes" id="UP000007599"/>
    </source>
</evidence>
<keyword evidence="4" id="KW-1185">Reference proteome</keyword>
<feature type="transmembrane region" description="Helical" evidence="1">
    <location>
        <begin position="261"/>
        <end position="281"/>
    </location>
</feature>
<dbReference type="SUPFAM" id="SSF52833">
    <property type="entry name" value="Thioredoxin-like"/>
    <property type="match status" value="1"/>
</dbReference>
<keyword evidence="1" id="KW-1133">Transmembrane helix</keyword>
<dbReference type="HOGENOM" id="CLU_037935_1_0_10"/>
<dbReference type="InterPro" id="IPR036249">
    <property type="entry name" value="Thioredoxin-like_sf"/>
</dbReference>
<feature type="transmembrane region" description="Helical" evidence="1">
    <location>
        <begin position="235"/>
        <end position="254"/>
    </location>
</feature>
<accession>H8XNT1</accession>